<protein>
    <submittedName>
        <fullName evidence="2">Uncharacterized protein</fullName>
    </submittedName>
</protein>
<accession>A0A7W7RUS5</accession>
<sequence>MRQLRRGAPFGWLIALLFPLLVSGGLGGSGVTALLERPAVTTIAGEHQPLSHQAHPGGEQQALTAGSAGSGSGGGHPVAARPPDAHRLLRLSGSGSRRAGDDGPRPLAAPLFLPSRAPPSTGT</sequence>
<dbReference type="EMBL" id="JACHJU010000001">
    <property type="protein sequence ID" value="MBB4937928.1"/>
    <property type="molecule type" value="Genomic_DNA"/>
</dbReference>
<dbReference type="Proteomes" id="UP000534286">
    <property type="component" value="Unassembled WGS sequence"/>
</dbReference>
<proteinExistence type="predicted"/>
<evidence type="ECO:0000256" key="1">
    <source>
        <dbReference type="SAM" id="MobiDB-lite"/>
    </source>
</evidence>
<keyword evidence="3" id="KW-1185">Reference proteome</keyword>
<evidence type="ECO:0000313" key="3">
    <source>
        <dbReference type="Proteomes" id="UP000534286"/>
    </source>
</evidence>
<evidence type="ECO:0000313" key="2">
    <source>
        <dbReference type="EMBL" id="MBB4937928.1"/>
    </source>
</evidence>
<dbReference type="RefSeq" id="WP_184754211.1">
    <property type="nucleotide sequence ID" value="NZ_BAABEK010000014.1"/>
</dbReference>
<gene>
    <name evidence="2" type="ORF">FHR32_002233</name>
</gene>
<reference evidence="2 3" key="1">
    <citation type="submission" date="2020-08" db="EMBL/GenBank/DDBJ databases">
        <title>Sequencing the genomes of 1000 actinobacteria strains.</title>
        <authorList>
            <person name="Klenk H.-P."/>
        </authorList>
    </citation>
    <scope>NUCLEOTIDE SEQUENCE [LARGE SCALE GENOMIC DNA]</scope>
    <source>
        <strain evidence="2 3">DSM 43023</strain>
    </source>
</reference>
<comment type="caution">
    <text evidence="2">The sequence shown here is derived from an EMBL/GenBank/DDBJ whole genome shotgun (WGS) entry which is preliminary data.</text>
</comment>
<dbReference type="AlphaFoldDB" id="A0A7W7RUS5"/>
<organism evidence="2 3">
    <name type="scientific">Streptosporangium album</name>
    <dbReference type="NCBI Taxonomy" id="47479"/>
    <lineage>
        <taxon>Bacteria</taxon>
        <taxon>Bacillati</taxon>
        <taxon>Actinomycetota</taxon>
        <taxon>Actinomycetes</taxon>
        <taxon>Streptosporangiales</taxon>
        <taxon>Streptosporangiaceae</taxon>
        <taxon>Streptosporangium</taxon>
    </lineage>
</organism>
<feature type="region of interest" description="Disordered" evidence="1">
    <location>
        <begin position="45"/>
        <end position="123"/>
    </location>
</feature>
<name>A0A7W7RUS5_9ACTN</name>